<dbReference type="PANTHER" id="PTHR33359:SF1">
    <property type="entry name" value="MOLYBDOPTERIN SYNTHASE SULFUR CARRIER SUBUNIT"/>
    <property type="match status" value="1"/>
</dbReference>
<dbReference type="InterPro" id="IPR044672">
    <property type="entry name" value="MOCS2A"/>
</dbReference>
<protein>
    <submittedName>
        <fullName evidence="2">Uncharacterized protein</fullName>
    </submittedName>
</protein>
<name>A0A3P6DEJ1_BRAOL</name>
<dbReference type="GO" id="GO:0000166">
    <property type="term" value="F:nucleotide binding"/>
    <property type="evidence" value="ECO:0007669"/>
    <property type="project" value="UniProtKB-KW"/>
</dbReference>
<evidence type="ECO:0000313" key="2">
    <source>
        <dbReference type="EMBL" id="VDD24668.1"/>
    </source>
</evidence>
<dbReference type="AlphaFoldDB" id="A0A3P6DEJ1"/>
<keyword evidence="1" id="KW-0547">Nucleotide-binding</keyword>
<dbReference type="GO" id="GO:1990133">
    <property type="term" value="C:molybdopterin adenylyltransferase complex"/>
    <property type="evidence" value="ECO:0007669"/>
    <property type="project" value="TreeGrafter"/>
</dbReference>
<dbReference type="CDD" id="cd00754">
    <property type="entry name" value="Ubl_MoaD"/>
    <property type="match status" value="1"/>
</dbReference>
<proteinExistence type="predicted"/>
<organism evidence="2">
    <name type="scientific">Brassica oleracea</name>
    <name type="common">Wild cabbage</name>
    <dbReference type="NCBI Taxonomy" id="3712"/>
    <lineage>
        <taxon>Eukaryota</taxon>
        <taxon>Viridiplantae</taxon>
        <taxon>Streptophyta</taxon>
        <taxon>Embryophyta</taxon>
        <taxon>Tracheophyta</taxon>
        <taxon>Spermatophyta</taxon>
        <taxon>Magnoliopsida</taxon>
        <taxon>eudicotyledons</taxon>
        <taxon>Gunneridae</taxon>
        <taxon>Pentapetalae</taxon>
        <taxon>rosids</taxon>
        <taxon>malvids</taxon>
        <taxon>Brassicales</taxon>
        <taxon>Brassicaceae</taxon>
        <taxon>Brassiceae</taxon>
        <taxon>Brassica</taxon>
    </lineage>
</organism>
<evidence type="ECO:0000256" key="1">
    <source>
        <dbReference type="ARBA" id="ARBA00022741"/>
    </source>
</evidence>
<dbReference type="InterPro" id="IPR012675">
    <property type="entry name" value="Beta-grasp_dom_sf"/>
</dbReference>
<reference evidence="2" key="1">
    <citation type="submission" date="2018-11" db="EMBL/GenBank/DDBJ databases">
        <authorList>
            <consortium name="Genoscope - CEA"/>
            <person name="William W."/>
        </authorList>
    </citation>
    <scope>NUCLEOTIDE SEQUENCE</scope>
</reference>
<dbReference type="Gene3D" id="3.10.20.30">
    <property type="match status" value="1"/>
</dbReference>
<dbReference type="PANTHER" id="PTHR33359">
    <property type="entry name" value="MOLYBDOPTERIN SYNTHASE SULFUR CARRIER SUBUNIT"/>
    <property type="match status" value="1"/>
</dbReference>
<accession>A0A3P6DEJ1</accession>
<dbReference type="GO" id="GO:0006777">
    <property type="term" value="P:Mo-molybdopterin cofactor biosynthetic process"/>
    <property type="evidence" value="ECO:0007669"/>
    <property type="project" value="InterPro"/>
</dbReference>
<dbReference type="SUPFAM" id="SSF54285">
    <property type="entry name" value="MoaD/ThiS"/>
    <property type="match status" value="1"/>
</dbReference>
<dbReference type="InterPro" id="IPR016155">
    <property type="entry name" value="Mopterin_synth/thiamin_S_b"/>
</dbReference>
<sequence length="78" mass="8785">MGCDDVSLVEIKVLLFARARELTGVPDLTMKMPSGSTKKDGRIYHLQSCMDELVIKFPRLKEVRGCVVLALNEEYSHC</sequence>
<gene>
    <name evidence="2" type="ORF">BOLC2T10291H</name>
</gene>
<dbReference type="EMBL" id="LR031874">
    <property type="protein sequence ID" value="VDD24668.1"/>
    <property type="molecule type" value="Genomic_DNA"/>
</dbReference>